<evidence type="ECO:0000259" key="1">
    <source>
        <dbReference type="Pfam" id="PF00345"/>
    </source>
</evidence>
<dbReference type="InterPro" id="IPR013783">
    <property type="entry name" value="Ig-like_fold"/>
</dbReference>
<dbReference type="EMBL" id="CP017480">
    <property type="protein sequence ID" value="APG06464.1"/>
    <property type="molecule type" value="Genomic_DNA"/>
</dbReference>
<dbReference type="InterPro" id="IPR008962">
    <property type="entry name" value="PapD-like_sf"/>
</dbReference>
<sequence length="224" mass="23653">MPLASASGLQVSPIGLRLASAAQADVLWLTNTGSEPVHAQVRVFHWSQVDGKDVLEPSRDLVVSPPMVTIAPGDRQMVRVIRQVPAPSATEASYRVIVDELPIDAGDRPGLKFVLRYSIPVFLAPVGDPPVKVTLQASWEDAPDGPRLRVSNAGSGHAQIADLVWRGAKGQHTVLLAGLVGYALPGSTMSWRLPQGASHAGGTVKARINGETSESALVVDPDGR</sequence>
<dbReference type="PANTHER" id="PTHR30251:SF4">
    <property type="entry name" value="SLR1668 PROTEIN"/>
    <property type="match status" value="1"/>
</dbReference>
<dbReference type="KEGG" id="lrz:BJI69_09210"/>
<dbReference type="GO" id="GO:0071555">
    <property type="term" value="P:cell wall organization"/>
    <property type="evidence" value="ECO:0007669"/>
    <property type="project" value="InterPro"/>
</dbReference>
<gene>
    <name evidence="2" type="ORF">BJI69_09210</name>
</gene>
<protein>
    <recommendedName>
        <fullName evidence="1">Pili assembly chaperone N-terminal domain-containing protein</fullName>
    </recommendedName>
</protein>
<dbReference type="OrthoDB" id="511700at2"/>
<dbReference type="PATRIC" id="fig|1440763.5.peg.2566"/>
<dbReference type="InterPro" id="IPR016147">
    <property type="entry name" value="Pili_assmbl_chaperone_N"/>
</dbReference>
<organism evidence="2 3">
    <name type="scientific">Luteibacter rhizovicinus DSM 16549</name>
    <dbReference type="NCBI Taxonomy" id="1440763"/>
    <lineage>
        <taxon>Bacteria</taxon>
        <taxon>Pseudomonadati</taxon>
        <taxon>Pseudomonadota</taxon>
        <taxon>Gammaproteobacteria</taxon>
        <taxon>Lysobacterales</taxon>
        <taxon>Rhodanobacteraceae</taxon>
        <taxon>Luteibacter</taxon>
    </lineage>
</organism>
<dbReference type="AlphaFoldDB" id="A0A0G9HAA3"/>
<dbReference type="Proteomes" id="UP000182987">
    <property type="component" value="Chromosome"/>
</dbReference>
<dbReference type="STRING" id="1440763.BJI69_09210"/>
<dbReference type="InterPro" id="IPR050643">
    <property type="entry name" value="Periplasmic_pilus_chap"/>
</dbReference>
<reference evidence="3" key="1">
    <citation type="submission" date="2016-09" db="EMBL/GenBank/DDBJ databases">
        <authorList>
            <person name="Lysoe E."/>
        </authorList>
    </citation>
    <scope>NUCLEOTIDE SEQUENCE [LARGE SCALE GENOMIC DNA]</scope>
    <source>
        <strain evidence="3">LJ96T</strain>
    </source>
</reference>
<proteinExistence type="predicted"/>
<dbReference type="SUPFAM" id="SSF49354">
    <property type="entry name" value="PapD-like"/>
    <property type="match status" value="1"/>
</dbReference>
<dbReference type="GO" id="GO:0030288">
    <property type="term" value="C:outer membrane-bounded periplasmic space"/>
    <property type="evidence" value="ECO:0007669"/>
    <property type="project" value="InterPro"/>
</dbReference>
<evidence type="ECO:0000313" key="2">
    <source>
        <dbReference type="EMBL" id="APG06464.1"/>
    </source>
</evidence>
<keyword evidence="3" id="KW-1185">Reference proteome</keyword>
<dbReference type="PANTHER" id="PTHR30251">
    <property type="entry name" value="PILUS ASSEMBLY CHAPERONE"/>
    <property type="match status" value="1"/>
</dbReference>
<dbReference type="Pfam" id="PF00345">
    <property type="entry name" value="PapD_N"/>
    <property type="match status" value="1"/>
</dbReference>
<accession>A0A0G9HAA3</accession>
<feature type="domain" description="Pili assembly chaperone N-terminal" evidence="1">
    <location>
        <begin position="9"/>
        <end position="126"/>
    </location>
</feature>
<dbReference type="Gene3D" id="2.60.40.10">
    <property type="entry name" value="Immunoglobulins"/>
    <property type="match status" value="1"/>
</dbReference>
<evidence type="ECO:0000313" key="3">
    <source>
        <dbReference type="Proteomes" id="UP000182987"/>
    </source>
</evidence>
<name>A0A0G9HAA3_9GAMM</name>